<organism evidence="2 3">
    <name type="scientific">Rhipicephalus microplus</name>
    <name type="common">Cattle tick</name>
    <name type="synonym">Boophilus microplus</name>
    <dbReference type="NCBI Taxonomy" id="6941"/>
    <lineage>
        <taxon>Eukaryota</taxon>
        <taxon>Metazoa</taxon>
        <taxon>Ecdysozoa</taxon>
        <taxon>Arthropoda</taxon>
        <taxon>Chelicerata</taxon>
        <taxon>Arachnida</taxon>
        <taxon>Acari</taxon>
        <taxon>Parasitiformes</taxon>
        <taxon>Ixodida</taxon>
        <taxon>Ixodoidea</taxon>
        <taxon>Ixodidae</taxon>
        <taxon>Rhipicephalinae</taxon>
        <taxon>Rhipicephalus</taxon>
        <taxon>Boophilus</taxon>
    </lineage>
</organism>
<name>A0A9J6EMZ5_RHIMP</name>
<reference evidence="2" key="1">
    <citation type="journal article" date="2020" name="Cell">
        <title>Large-Scale Comparative Analyses of Tick Genomes Elucidate Their Genetic Diversity and Vector Capacities.</title>
        <authorList>
            <consortium name="Tick Genome and Microbiome Consortium (TIGMIC)"/>
            <person name="Jia N."/>
            <person name="Wang J."/>
            <person name="Shi W."/>
            <person name="Du L."/>
            <person name="Sun Y."/>
            <person name="Zhan W."/>
            <person name="Jiang J.F."/>
            <person name="Wang Q."/>
            <person name="Zhang B."/>
            <person name="Ji P."/>
            <person name="Bell-Sakyi L."/>
            <person name="Cui X.M."/>
            <person name="Yuan T.T."/>
            <person name="Jiang B.G."/>
            <person name="Yang W.F."/>
            <person name="Lam T.T."/>
            <person name="Chang Q.C."/>
            <person name="Ding S.J."/>
            <person name="Wang X.J."/>
            <person name="Zhu J.G."/>
            <person name="Ruan X.D."/>
            <person name="Zhao L."/>
            <person name="Wei J.T."/>
            <person name="Ye R.Z."/>
            <person name="Que T.C."/>
            <person name="Du C.H."/>
            <person name="Zhou Y.H."/>
            <person name="Cheng J.X."/>
            <person name="Dai P.F."/>
            <person name="Guo W.B."/>
            <person name="Han X.H."/>
            <person name="Huang E.J."/>
            <person name="Li L.F."/>
            <person name="Wei W."/>
            <person name="Gao Y.C."/>
            <person name="Liu J.Z."/>
            <person name="Shao H.Z."/>
            <person name="Wang X."/>
            <person name="Wang C.C."/>
            <person name="Yang T.C."/>
            <person name="Huo Q.B."/>
            <person name="Li W."/>
            <person name="Chen H.Y."/>
            <person name="Chen S.E."/>
            <person name="Zhou L.G."/>
            <person name="Ni X.B."/>
            <person name="Tian J.H."/>
            <person name="Sheng Y."/>
            <person name="Liu T."/>
            <person name="Pan Y.S."/>
            <person name="Xia L.Y."/>
            <person name="Li J."/>
            <person name="Zhao F."/>
            <person name="Cao W.C."/>
        </authorList>
    </citation>
    <scope>NUCLEOTIDE SEQUENCE</scope>
    <source>
        <strain evidence="2">Rmic-2018</strain>
    </source>
</reference>
<feature type="signal peptide" evidence="1">
    <location>
        <begin position="1"/>
        <end position="28"/>
    </location>
</feature>
<feature type="chain" id="PRO_5039950837" evidence="1">
    <location>
        <begin position="29"/>
        <end position="126"/>
    </location>
</feature>
<dbReference type="SUPFAM" id="SSF55797">
    <property type="entry name" value="PR-1-like"/>
    <property type="match status" value="1"/>
</dbReference>
<dbReference type="Gene3D" id="3.40.33.10">
    <property type="entry name" value="CAP"/>
    <property type="match status" value="1"/>
</dbReference>
<accession>A0A9J6EMZ5</accession>
<comment type="caution">
    <text evidence="2">The sequence shown here is derived from an EMBL/GenBank/DDBJ whole genome shotgun (WGS) entry which is preliminary data.</text>
</comment>
<dbReference type="InterPro" id="IPR035940">
    <property type="entry name" value="CAP_sf"/>
</dbReference>
<evidence type="ECO:0000313" key="3">
    <source>
        <dbReference type="Proteomes" id="UP000821866"/>
    </source>
</evidence>
<evidence type="ECO:0000256" key="1">
    <source>
        <dbReference type="SAM" id="SignalP"/>
    </source>
</evidence>
<dbReference type="VEuPathDB" id="VectorBase:LOC119181805"/>
<evidence type="ECO:0000313" key="2">
    <source>
        <dbReference type="EMBL" id="KAH8035524.1"/>
    </source>
</evidence>
<protein>
    <submittedName>
        <fullName evidence="2">Uncharacterized protein</fullName>
    </submittedName>
</protein>
<proteinExistence type="predicted"/>
<dbReference type="CDD" id="cd05380">
    <property type="entry name" value="CAP_euk"/>
    <property type="match status" value="1"/>
</dbReference>
<keyword evidence="1" id="KW-0732">Signal</keyword>
<dbReference type="EMBL" id="JABSTU010000003">
    <property type="protein sequence ID" value="KAH8035524.1"/>
    <property type="molecule type" value="Genomic_DNA"/>
</dbReference>
<gene>
    <name evidence="2" type="ORF">HPB51_006280</name>
</gene>
<sequence>MQTATMVSGWWFLLGVLCFSTLVTPAVQEIKEEYRLRRPTHTACRAPNKNCKIAKSGVSPSDRLLILKTHNDFRSMVALGKLKGFPPAADMRKLEWDAELASVAQVSRGHGVKNKHGLVVQRTPSH</sequence>
<keyword evidence="3" id="KW-1185">Reference proteome</keyword>
<dbReference type="AlphaFoldDB" id="A0A9J6EMZ5"/>
<reference evidence="2" key="2">
    <citation type="submission" date="2021-09" db="EMBL/GenBank/DDBJ databases">
        <authorList>
            <person name="Jia N."/>
            <person name="Wang J."/>
            <person name="Shi W."/>
            <person name="Du L."/>
            <person name="Sun Y."/>
            <person name="Zhan W."/>
            <person name="Jiang J."/>
            <person name="Wang Q."/>
            <person name="Zhang B."/>
            <person name="Ji P."/>
            <person name="Sakyi L.B."/>
            <person name="Cui X."/>
            <person name="Yuan T."/>
            <person name="Jiang B."/>
            <person name="Yang W."/>
            <person name="Lam T.T.-Y."/>
            <person name="Chang Q."/>
            <person name="Ding S."/>
            <person name="Wang X."/>
            <person name="Zhu J."/>
            <person name="Ruan X."/>
            <person name="Zhao L."/>
            <person name="Wei J."/>
            <person name="Que T."/>
            <person name="Du C."/>
            <person name="Cheng J."/>
            <person name="Dai P."/>
            <person name="Han X."/>
            <person name="Huang E."/>
            <person name="Gao Y."/>
            <person name="Liu J."/>
            <person name="Shao H."/>
            <person name="Ye R."/>
            <person name="Li L."/>
            <person name="Wei W."/>
            <person name="Wang X."/>
            <person name="Wang C."/>
            <person name="Huo Q."/>
            <person name="Li W."/>
            <person name="Guo W."/>
            <person name="Chen H."/>
            <person name="Chen S."/>
            <person name="Zhou L."/>
            <person name="Zhou L."/>
            <person name="Ni X."/>
            <person name="Tian J."/>
            <person name="Zhou Y."/>
            <person name="Sheng Y."/>
            <person name="Liu T."/>
            <person name="Pan Y."/>
            <person name="Xia L."/>
            <person name="Li J."/>
            <person name="Zhao F."/>
            <person name="Cao W."/>
        </authorList>
    </citation>
    <scope>NUCLEOTIDE SEQUENCE</scope>
    <source>
        <strain evidence="2">Rmic-2018</strain>
        <tissue evidence="2">Larvae</tissue>
    </source>
</reference>
<dbReference type="Proteomes" id="UP000821866">
    <property type="component" value="Chromosome 11"/>
</dbReference>